<name>A0A8T3VP53_9EURY</name>
<dbReference type="RefSeq" id="WP_303737703.1">
    <property type="nucleotide sequence ID" value="NZ_SUTE01000084.1"/>
</dbReference>
<accession>A0A8T3VP53</accession>
<evidence type="ECO:0000313" key="2">
    <source>
        <dbReference type="EMBL" id="MBE6506054.1"/>
    </source>
</evidence>
<proteinExistence type="predicted"/>
<dbReference type="SUPFAM" id="SSF51735">
    <property type="entry name" value="NAD(P)-binding Rossmann-fold domains"/>
    <property type="match status" value="1"/>
</dbReference>
<protein>
    <recommendedName>
        <fullName evidence="1">NAD(P)-binding domain-containing protein</fullName>
    </recommendedName>
</protein>
<dbReference type="AlphaFoldDB" id="A0A8T3VP53"/>
<dbReference type="InterPro" id="IPR036291">
    <property type="entry name" value="NAD(P)-bd_dom_sf"/>
</dbReference>
<dbReference type="InterPro" id="IPR016040">
    <property type="entry name" value="NAD(P)-bd_dom"/>
</dbReference>
<evidence type="ECO:0000313" key="3">
    <source>
        <dbReference type="Proteomes" id="UP000762703"/>
    </source>
</evidence>
<evidence type="ECO:0000259" key="1">
    <source>
        <dbReference type="Pfam" id="PF13460"/>
    </source>
</evidence>
<dbReference type="Proteomes" id="UP000762703">
    <property type="component" value="Unassembled WGS sequence"/>
</dbReference>
<comment type="caution">
    <text evidence="2">The sequence shown here is derived from an EMBL/GenBank/DDBJ whole genome shotgun (WGS) entry which is preliminary data.</text>
</comment>
<sequence>MNIAILGATGKFGISLTAKLLAVTDHHLTLISTSAGRFYEDNHRITAKSVNATDARALRKALKDQDLVYFAISGDYIPVMVDNIININPKRFIFMASVGIYNELEGEGAEFNVDNDQSQIPNQYAAELIEASDVDYTIIRAGYLEHGEEDDYVITKKGETPAGYRTSMESVQKIALEIIEEPEKYSRESISVTKDMGKN</sequence>
<dbReference type="Gene3D" id="3.40.50.720">
    <property type="entry name" value="NAD(P)-binding Rossmann-like Domain"/>
    <property type="match status" value="1"/>
</dbReference>
<feature type="domain" description="NAD(P)-binding" evidence="1">
    <location>
        <begin position="7"/>
        <end position="182"/>
    </location>
</feature>
<dbReference type="EMBL" id="SUTE01000084">
    <property type="protein sequence ID" value="MBE6506054.1"/>
    <property type="molecule type" value="Genomic_DNA"/>
</dbReference>
<organism evidence="2 3">
    <name type="scientific">Methanobrevibacter millerae</name>
    <dbReference type="NCBI Taxonomy" id="230361"/>
    <lineage>
        <taxon>Archaea</taxon>
        <taxon>Methanobacteriati</taxon>
        <taxon>Methanobacteriota</taxon>
        <taxon>Methanomada group</taxon>
        <taxon>Methanobacteria</taxon>
        <taxon>Methanobacteriales</taxon>
        <taxon>Methanobacteriaceae</taxon>
        <taxon>Methanobrevibacter</taxon>
    </lineage>
</organism>
<reference evidence="2" key="1">
    <citation type="submission" date="2019-04" db="EMBL/GenBank/DDBJ databases">
        <title>Evolution of Biomass-Degrading Anaerobic Consortia Revealed by Metagenomics.</title>
        <authorList>
            <person name="Peng X."/>
        </authorList>
    </citation>
    <scope>NUCLEOTIDE SEQUENCE</scope>
    <source>
        <strain evidence="2">SIG12</strain>
    </source>
</reference>
<dbReference type="Pfam" id="PF13460">
    <property type="entry name" value="NAD_binding_10"/>
    <property type="match status" value="1"/>
</dbReference>
<gene>
    <name evidence="2" type="ORF">E7Z73_10040</name>
</gene>